<dbReference type="NCBIfam" id="TIGR01090">
    <property type="entry name" value="apt"/>
    <property type="match status" value="1"/>
</dbReference>
<dbReference type="GO" id="GO:0016208">
    <property type="term" value="F:AMP binding"/>
    <property type="evidence" value="ECO:0007669"/>
    <property type="project" value="TreeGrafter"/>
</dbReference>
<dbReference type="NCBIfam" id="NF002636">
    <property type="entry name" value="PRK02304.1-5"/>
    <property type="match status" value="1"/>
</dbReference>
<evidence type="ECO:0000313" key="15">
    <source>
        <dbReference type="Proteomes" id="UP000218387"/>
    </source>
</evidence>
<dbReference type="SUPFAM" id="SSF53271">
    <property type="entry name" value="PRTase-like"/>
    <property type="match status" value="1"/>
</dbReference>
<dbReference type="PANTHER" id="PTHR32315">
    <property type="entry name" value="ADENINE PHOSPHORIBOSYLTRANSFERASE"/>
    <property type="match status" value="1"/>
</dbReference>
<evidence type="ECO:0000256" key="7">
    <source>
        <dbReference type="ARBA" id="ARBA00011893"/>
    </source>
</evidence>
<dbReference type="RefSeq" id="WP_058695377.1">
    <property type="nucleotide sequence ID" value="NZ_CABJDW020000002.1"/>
</dbReference>
<organism evidence="14 15">
    <name type="scientific">Eubacterium maltosivorans</name>
    <dbReference type="NCBI Taxonomy" id="2041044"/>
    <lineage>
        <taxon>Bacteria</taxon>
        <taxon>Bacillati</taxon>
        <taxon>Bacillota</taxon>
        <taxon>Clostridia</taxon>
        <taxon>Eubacteriales</taxon>
        <taxon>Eubacteriaceae</taxon>
        <taxon>Eubacterium</taxon>
    </lineage>
</organism>
<dbReference type="GO" id="GO:0044209">
    <property type="term" value="P:AMP salvage"/>
    <property type="evidence" value="ECO:0007669"/>
    <property type="project" value="UniProtKB-UniRule"/>
</dbReference>
<evidence type="ECO:0000313" key="14">
    <source>
        <dbReference type="EMBL" id="QCT73335.1"/>
    </source>
</evidence>
<comment type="pathway">
    <text evidence="4 12">Purine metabolism; AMP biosynthesis via salvage pathway; AMP from adenine: step 1/1.</text>
</comment>
<dbReference type="UniPathway" id="UPA00588">
    <property type="reaction ID" value="UER00646"/>
</dbReference>
<sequence>MDIKSKIDIFEGFPKEGISFKDINSLIRDPEAFRFVIDEFYKIAKALDVNLVCIPEARGYIFGTPLAYLLNVGLVPVRKPGKLPGEVVAEEYDLEYGTNTVEIQKNAIKPGDRVVIIDDLLATGGTMKAAIDLVEKLGGEVCGALFLIELTELKGRENLKDYFVSSLVQYPV</sequence>
<dbReference type="HAMAP" id="MF_00004">
    <property type="entry name" value="Aden_phosphoribosyltr"/>
    <property type="match status" value="1"/>
</dbReference>
<dbReference type="KEGG" id="emt:CPZ25_019115"/>
<evidence type="ECO:0000256" key="12">
    <source>
        <dbReference type="HAMAP-Rule" id="MF_00004"/>
    </source>
</evidence>
<evidence type="ECO:0000256" key="2">
    <source>
        <dbReference type="ARBA" id="ARBA00003968"/>
    </source>
</evidence>
<dbReference type="Gene3D" id="3.40.50.2020">
    <property type="match status" value="1"/>
</dbReference>
<keyword evidence="11 12" id="KW-0660">Purine salvage</keyword>
<dbReference type="GO" id="GO:0003999">
    <property type="term" value="F:adenine phosphoribosyltransferase activity"/>
    <property type="evidence" value="ECO:0007669"/>
    <property type="project" value="UniProtKB-UniRule"/>
</dbReference>
<dbReference type="InterPro" id="IPR005764">
    <property type="entry name" value="Ade_phspho_trans"/>
</dbReference>
<dbReference type="EMBL" id="CP029487">
    <property type="protein sequence ID" value="QCT73335.1"/>
    <property type="molecule type" value="Genomic_DNA"/>
</dbReference>
<evidence type="ECO:0000256" key="10">
    <source>
        <dbReference type="ARBA" id="ARBA00022679"/>
    </source>
</evidence>
<reference evidence="14 15" key="1">
    <citation type="submission" date="2018-05" db="EMBL/GenBank/DDBJ databases">
        <title>Genome comparison of Eubacterium sp.</title>
        <authorList>
            <person name="Feng Y."/>
            <person name="Sanchez-Andrea I."/>
            <person name="Stams A.J.M."/>
            <person name="De Vos W.M."/>
        </authorList>
    </citation>
    <scope>NUCLEOTIDE SEQUENCE [LARGE SCALE GENOMIC DNA]</scope>
    <source>
        <strain evidence="14 15">YI</strain>
    </source>
</reference>
<evidence type="ECO:0000256" key="3">
    <source>
        <dbReference type="ARBA" id="ARBA00004496"/>
    </source>
</evidence>
<evidence type="ECO:0000256" key="5">
    <source>
        <dbReference type="ARBA" id="ARBA00008391"/>
    </source>
</evidence>
<evidence type="ECO:0000259" key="13">
    <source>
        <dbReference type="Pfam" id="PF00156"/>
    </source>
</evidence>
<dbReference type="EC" id="2.4.2.7" evidence="7 12"/>
<dbReference type="InterPro" id="IPR029057">
    <property type="entry name" value="PRTase-like"/>
</dbReference>
<comment type="catalytic activity">
    <reaction evidence="1 12">
        <text>AMP + diphosphate = 5-phospho-alpha-D-ribose 1-diphosphate + adenine</text>
        <dbReference type="Rhea" id="RHEA:16609"/>
        <dbReference type="ChEBI" id="CHEBI:16708"/>
        <dbReference type="ChEBI" id="CHEBI:33019"/>
        <dbReference type="ChEBI" id="CHEBI:58017"/>
        <dbReference type="ChEBI" id="CHEBI:456215"/>
        <dbReference type="EC" id="2.4.2.7"/>
    </reaction>
</comment>
<evidence type="ECO:0000256" key="1">
    <source>
        <dbReference type="ARBA" id="ARBA00000868"/>
    </source>
</evidence>
<keyword evidence="15" id="KW-1185">Reference proteome</keyword>
<name>A0A4P9CEJ9_EUBML</name>
<dbReference type="Proteomes" id="UP000218387">
    <property type="component" value="Chromosome"/>
</dbReference>
<comment type="function">
    <text evidence="2 12">Catalyzes a salvage reaction resulting in the formation of AMP, that is energically less costly than de novo synthesis.</text>
</comment>
<keyword evidence="10 12" id="KW-0808">Transferase</keyword>
<dbReference type="Pfam" id="PF00156">
    <property type="entry name" value="Pribosyltran"/>
    <property type="match status" value="1"/>
</dbReference>
<dbReference type="FunFam" id="3.40.50.2020:FF:000004">
    <property type="entry name" value="Adenine phosphoribosyltransferase"/>
    <property type="match status" value="1"/>
</dbReference>
<accession>A0A4P9CEJ9</accession>
<dbReference type="InterPro" id="IPR050054">
    <property type="entry name" value="UPRTase/APRTase"/>
</dbReference>
<dbReference type="GO" id="GO:0006166">
    <property type="term" value="P:purine ribonucleoside salvage"/>
    <property type="evidence" value="ECO:0007669"/>
    <property type="project" value="UniProtKB-UniRule"/>
</dbReference>
<comment type="similarity">
    <text evidence="5 12">Belongs to the purine/pyrimidine phosphoribosyltransferase family.</text>
</comment>
<evidence type="ECO:0000256" key="8">
    <source>
        <dbReference type="ARBA" id="ARBA00022490"/>
    </source>
</evidence>
<evidence type="ECO:0000256" key="11">
    <source>
        <dbReference type="ARBA" id="ARBA00022726"/>
    </source>
</evidence>
<comment type="subunit">
    <text evidence="6 12">Homodimer.</text>
</comment>
<dbReference type="NCBIfam" id="NF002634">
    <property type="entry name" value="PRK02304.1-3"/>
    <property type="match status" value="1"/>
</dbReference>
<dbReference type="GO" id="GO:0005737">
    <property type="term" value="C:cytoplasm"/>
    <property type="evidence" value="ECO:0007669"/>
    <property type="project" value="UniProtKB-SubCell"/>
</dbReference>
<dbReference type="GO" id="GO:0002055">
    <property type="term" value="F:adenine binding"/>
    <property type="evidence" value="ECO:0007669"/>
    <property type="project" value="TreeGrafter"/>
</dbReference>
<keyword evidence="8 12" id="KW-0963">Cytoplasm</keyword>
<keyword evidence="9 12" id="KW-0328">Glycosyltransferase</keyword>
<feature type="domain" description="Phosphoribosyltransferase" evidence="13">
    <location>
        <begin position="50"/>
        <end position="166"/>
    </location>
</feature>
<proteinExistence type="inferred from homology"/>
<comment type="subcellular location">
    <subcellularLocation>
        <location evidence="3 12">Cytoplasm</location>
    </subcellularLocation>
</comment>
<dbReference type="AlphaFoldDB" id="A0A4P9CEJ9"/>
<dbReference type="GO" id="GO:0006168">
    <property type="term" value="P:adenine salvage"/>
    <property type="evidence" value="ECO:0007669"/>
    <property type="project" value="InterPro"/>
</dbReference>
<dbReference type="PANTHER" id="PTHR32315:SF3">
    <property type="entry name" value="ADENINE PHOSPHORIBOSYLTRANSFERASE"/>
    <property type="match status" value="1"/>
</dbReference>
<dbReference type="InterPro" id="IPR000836">
    <property type="entry name" value="PRTase_dom"/>
</dbReference>
<dbReference type="CDD" id="cd06223">
    <property type="entry name" value="PRTases_typeI"/>
    <property type="match status" value="1"/>
</dbReference>
<evidence type="ECO:0000256" key="9">
    <source>
        <dbReference type="ARBA" id="ARBA00022676"/>
    </source>
</evidence>
<evidence type="ECO:0000256" key="4">
    <source>
        <dbReference type="ARBA" id="ARBA00004659"/>
    </source>
</evidence>
<gene>
    <name evidence="12" type="primary">apt</name>
    <name evidence="14" type="ORF">CPZ25_019115</name>
</gene>
<protein>
    <recommendedName>
        <fullName evidence="7 12">Adenine phosphoribosyltransferase</fullName>
        <shortName evidence="12">APRT</shortName>
        <ecNumber evidence="7 12">2.4.2.7</ecNumber>
    </recommendedName>
</protein>
<evidence type="ECO:0000256" key="6">
    <source>
        <dbReference type="ARBA" id="ARBA00011738"/>
    </source>
</evidence>
<dbReference type="NCBIfam" id="NF002633">
    <property type="entry name" value="PRK02304.1-2"/>
    <property type="match status" value="1"/>
</dbReference>